<dbReference type="GeneTree" id="ENSGT00940000157410"/>
<keyword evidence="2" id="KW-0472">Membrane</keyword>
<dbReference type="Gene3D" id="2.170.130.20">
    <property type="entry name" value="LCCL-like domain"/>
    <property type="match status" value="2"/>
</dbReference>
<reference evidence="4" key="1">
    <citation type="submission" date="2024-01" db="EMBL/GenBank/DDBJ databases">
        <title>GRCr8: a new rat reference genome assembly contstructed from accurate long reads and long range scaffolding.</title>
        <authorList>
            <person name="Doris P.A."/>
            <person name="Kalbfleisch T."/>
            <person name="Li K."/>
            <person name="Howe K."/>
            <person name="Wood J."/>
        </authorList>
    </citation>
    <scope>NUCLEOTIDE SEQUENCE [LARGE SCALE GENOMIC DNA]</scope>
    <source>
        <strain evidence="4">Brown Norway</strain>
    </source>
</reference>
<gene>
    <name evidence="4 6" type="primary">Crispld2</name>
</gene>
<dbReference type="RGD" id="620860">
    <property type="gene designation" value="Crispld2"/>
</dbReference>
<dbReference type="GO" id="GO:0030198">
    <property type="term" value="P:extracellular matrix organization"/>
    <property type="evidence" value="ECO:0000266"/>
    <property type="project" value="RGD"/>
</dbReference>
<dbReference type="OMA" id="WVQPRVT"/>
<dbReference type="InterPro" id="IPR051957">
    <property type="entry name" value="CRISP-LCCL_domain"/>
</dbReference>
<keyword evidence="1" id="KW-0677">Repeat</keyword>
<dbReference type="GO" id="GO:0008201">
    <property type="term" value="F:heparin binding"/>
    <property type="evidence" value="ECO:0000266"/>
    <property type="project" value="RGD"/>
</dbReference>
<protein>
    <submittedName>
        <fullName evidence="4">Cysteine-rich secretory protein LCCL domain containing 2</fullName>
    </submittedName>
</protein>
<dbReference type="SUPFAM" id="SSF55797">
    <property type="entry name" value="PR-1-like"/>
    <property type="match status" value="1"/>
</dbReference>
<dbReference type="Gene3D" id="3.40.33.10">
    <property type="entry name" value="CAP"/>
    <property type="match status" value="1"/>
</dbReference>
<dbReference type="PANTHER" id="PTHR31331">
    <property type="entry name" value="LCCL DOMAIN PROTEIN (AFU_ORTHOLOGUE AFUA_5G08630)"/>
    <property type="match status" value="1"/>
</dbReference>
<name>A0A0G2JUW3_RAT</name>
<dbReference type="InterPro" id="IPR014044">
    <property type="entry name" value="CAP_dom"/>
</dbReference>
<dbReference type="Pfam" id="PF00188">
    <property type="entry name" value="CAP"/>
    <property type="match status" value="1"/>
</dbReference>
<dbReference type="Reactome" id="R-RNO-6798695">
    <property type="pathway name" value="Neutrophil degranulation"/>
</dbReference>
<dbReference type="Proteomes" id="UP000002494">
    <property type="component" value="Chromosome 19"/>
</dbReference>
<dbReference type="OrthoDB" id="414826at2759"/>
<dbReference type="InterPro" id="IPR001283">
    <property type="entry name" value="CRISP-related"/>
</dbReference>
<dbReference type="SUPFAM" id="SSF69848">
    <property type="entry name" value="LCCL domain"/>
    <property type="match status" value="2"/>
</dbReference>
<sequence length="574" mass="64318">MGVIPGCCEVPEQSFMPLVIHLSNSLRHFQLKINLVFTEAQRLREERASLTRCQNLPVPSPTSGVPCPLSRGCRRGAMSCLLNNMVPVGLALLVCGVQAFFLPNTMSLERLLSKYQHTEPHSRVRRAIPMSDRQEILMLHNKLRGQVYPPASNMEYMTWDEELERSAAAWAQRCLWEHGPASLLVSIGQNLAVHWGRYRSPGFHVQSWYDEVKDYTYPYPHECNPWCPERCSGAMCTHYTQMVWATTNKIGCAVHTCRSMSVWGDIWENAVYLVCNYSPKGNWIGEAPYKHGRPCSECPSSYGGGCRNNLCYREEHYHQKPEVDEMNEVESPPAPEETHVWVQPRVVKPSKTKKTPVVNFMTQVVHCDTKMKDSCKGSTCNRYQCPAGCLNNKAKVFGSLFYESSSSICRAAIHYGVIDDRGGLVDVTRNGMVPFFVKSQKNGLESLSKYKPSSSFTVSKVKETAVDCHTTVAQLCPFEKPATHCPRVRCPSRCGEEPSYWAPVYGTNIYADTSSICKAAVHAGVIVDEVGGYADVMPVDKKKSYVGSLRNGVQSESPSTPQNGNAFRIFPVRQ</sequence>
<dbReference type="GO" id="GO:0030133">
    <property type="term" value="C:transport vesicle"/>
    <property type="evidence" value="ECO:0000266"/>
    <property type="project" value="RGD"/>
</dbReference>
<dbReference type="GO" id="GO:0005539">
    <property type="term" value="F:glycosaminoglycan binding"/>
    <property type="evidence" value="ECO:0000266"/>
    <property type="project" value="RGD"/>
</dbReference>
<dbReference type="InterPro" id="IPR004043">
    <property type="entry name" value="LCCL"/>
</dbReference>
<dbReference type="AGR" id="RGD:620860"/>
<evidence type="ECO:0000313" key="6">
    <source>
        <dbReference type="RGD" id="620860"/>
    </source>
</evidence>
<dbReference type="InterPro" id="IPR036609">
    <property type="entry name" value="LCCL_sf"/>
</dbReference>
<dbReference type="GO" id="GO:0031012">
    <property type="term" value="C:extracellular matrix"/>
    <property type="evidence" value="ECO:0000266"/>
    <property type="project" value="RGD"/>
</dbReference>
<dbReference type="GO" id="GO:0030324">
    <property type="term" value="P:lung development"/>
    <property type="evidence" value="ECO:0000270"/>
    <property type="project" value="RGD"/>
</dbReference>
<dbReference type="AlphaFoldDB" id="A0A0G2JUW3"/>
<feature type="domain" description="LCCL" evidence="3">
    <location>
        <begin position="361"/>
        <end position="456"/>
    </location>
</feature>
<dbReference type="InterPro" id="IPR035940">
    <property type="entry name" value="CAP_sf"/>
</dbReference>
<evidence type="ECO:0000256" key="1">
    <source>
        <dbReference type="ARBA" id="ARBA00022737"/>
    </source>
</evidence>
<dbReference type="Ensembl" id="ENSRNOT00000087857.3">
    <property type="protein sequence ID" value="ENSRNOP00000069254.3"/>
    <property type="gene ID" value="ENSRNOG00000016752.8"/>
</dbReference>
<reference evidence="4" key="3">
    <citation type="submission" date="2025-09" db="UniProtKB">
        <authorList>
            <consortium name="Ensembl"/>
        </authorList>
    </citation>
    <scope>IDENTIFICATION</scope>
    <source>
        <strain evidence="4">Brown Norway</strain>
    </source>
</reference>
<evidence type="ECO:0000313" key="4">
    <source>
        <dbReference type="Ensembl" id="ENSRNOP00000069254.3"/>
    </source>
</evidence>
<evidence type="ECO:0000259" key="3">
    <source>
        <dbReference type="PROSITE" id="PS50820"/>
    </source>
</evidence>
<dbReference type="GO" id="GO:0005615">
    <property type="term" value="C:extracellular space"/>
    <property type="evidence" value="ECO:0000318"/>
    <property type="project" value="GO_Central"/>
</dbReference>
<feature type="transmembrane region" description="Helical" evidence="2">
    <location>
        <begin position="81"/>
        <end position="102"/>
    </location>
</feature>
<organism evidence="4 5">
    <name type="scientific">Rattus norvegicus</name>
    <name type="common">Rat</name>
    <dbReference type="NCBI Taxonomy" id="10116"/>
    <lineage>
        <taxon>Eukaryota</taxon>
        <taxon>Metazoa</taxon>
        <taxon>Chordata</taxon>
        <taxon>Craniata</taxon>
        <taxon>Vertebrata</taxon>
        <taxon>Euteleostomi</taxon>
        <taxon>Mammalia</taxon>
        <taxon>Eutheria</taxon>
        <taxon>Euarchontoglires</taxon>
        <taxon>Glires</taxon>
        <taxon>Rodentia</taxon>
        <taxon>Myomorpha</taxon>
        <taxon>Muroidea</taxon>
        <taxon>Muridae</taxon>
        <taxon>Murinae</taxon>
        <taxon>Rattus</taxon>
    </lineage>
</organism>
<dbReference type="PROSITE" id="PS50820">
    <property type="entry name" value="LCCL"/>
    <property type="match status" value="2"/>
</dbReference>
<evidence type="ECO:0000313" key="5">
    <source>
        <dbReference type="Proteomes" id="UP000002494"/>
    </source>
</evidence>
<keyword evidence="5" id="KW-1185">Reference proteome</keyword>
<dbReference type="GO" id="GO:0060325">
    <property type="term" value="P:face morphogenesis"/>
    <property type="evidence" value="ECO:0000266"/>
    <property type="project" value="RGD"/>
</dbReference>
<dbReference type="PROSITE" id="PS01010">
    <property type="entry name" value="CRISP_2"/>
    <property type="match status" value="1"/>
</dbReference>
<evidence type="ECO:0000256" key="2">
    <source>
        <dbReference type="SAM" id="Phobius"/>
    </source>
</evidence>
<keyword evidence="2" id="KW-1133">Transmembrane helix</keyword>
<dbReference type="Pfam" id="PF03815">
    <property type="entry name" value="LCCL"/>
    <property type="match status" value="2"/>
</dbReference>
<accession>A0A0G2JUW3</accession>
<proteinExistence type="predicted"/>
<feature type="domain" description="LCCL" evidence="3">
    <location>
        <begin position="462"/>
        <end position="565"/>
    </location>
</feature>
<dbReference type="SMART" id="SM00603">
    <property type="entry name" value="LCCL"/>
    <property type="match status" value="2"/>
</dbReference>
<dbReference type="PRINTS" id="PR00837">
    <property type="entry name" value="V5TPXLIKE"/>
</dbReference>
<dbReference type="InterPro" id="IPR018244">
    <property type="entry name" value="Allrgn_V5/Tpx1_CS"/>
</dbReference>
<keyword evidence="2" id="KW-0812">Transmembrane</keyword>
<dbReference type="PANTHER" id="PTHR31331:SF1">
    <property type="entry name" value="CYSTEINE RICH SECRETORY PROTEIN LCCL DOMAIN CONTAINING 2"/>
    <property type="match status" value="1"/>
</dbReference>
<reference evidence="4" key="2">
    <citation type="submission" date="2025-08" db="UniProtKB">
        <authorList>
            <consortium name="Ensembl"/>
        </authorList>
    </citation>
    <scope>IDENTIFICATION</scope>
    <source>
        <strain evidence="4">Brown Norway</strain>
    </source>
</reference>
<dbReference type="SMART" id="SM00198">
    <property type="entry name" value="SCP"/>
    <property type="match status" value="1"/>
</dbReference>